<sequence>MASNQIHPRRRPQMGAGPHVETRDLQFRKSSTFHSPTGLLSELCDPIDHARYLPRRSPTSPQALEGLLAQGSSRHLQIQNILDSFDKAVSGSKDARCDAGILTDPEVLAVPSFMLASTVEDFDPMDIDKKLAPIDHRHTSDSGMGTSISEGVDGMFLLDTLNDLQSANSQQVKSALRSSTRLSVHSSVISSRSAVTQSFSSLDAIDNNFRRALSKQAAAHIENRIIKPILAEPALKDFHPLVQDVPRRIGVKVISNLRDLEKTLIFLAPEYSATAKSYLRFCERSVICIQATVDFLNEPDRRLPTDRPYTNGYFLDLIEQIRRYAAIMAETRKKEAAGESLDEMDYSRDETVTLRGGLSHNGRPVELVRQKNGKTIPIATESPEDTSASPATMKRSFAGDEVEDDGVRRSMARRRKSDKPGDVVHVCHDCRKEFKRPCDLTKHEKTHSRPWKCMDPKCKFHLEGWPTEKERDRHWSDKHSAAPPKHECLWKCGYASKRESNCKQHMEKQHGYVYVRSKGNGRKRGTEATGQTPQTPLTPAMNTPGSALFAVATPLTAYDPSPSVQSHHDFDADQFGLGSAAGLGDFELYGRRGSVTTAGTGLTYSSSHSPDQPMITPEEMDFDYNPAVPAPFDFNTSYNLNGLHLQQPTPAITSMDAGFNYTPAEVPELSPNGQANITLFTPHDNFMADEGFHDGFAAHTDFTLFPSDHATDYGVSASADMIGDYANFNSVGGQFDMTTNPQTTYGNFDNDLFDFGEQ</sequence>
<protein>
    <submittedName>
        <fullName evidence="1">Uncharacterized protein</fullName>
    </submittedName>
</protein>
<evidence type="ECO:0000313" key="2">
    <source>
        <dbReference type="Proteomes" id="UP001172680"/>
    </source>
</evidence>
<gene>
    <name evidence="1" type="ORF">H2199_002631</name>
</gene>
<name>A0ACC2ZGP0_9PEZI</name>
<reference evidence="1" key="1">
    <citation type="submission" date="2022-10" db="EMBL/GenBank/DDBJ databases">
        <title>Culturing micro-colonial fungi from biological soil crusts in the Mojave desert and describing Neophaeococcomyces mojavensis, and introducing the new genera and species Taxawa tesnikishii.</title>
        <authorList>
            <person name="Kurbessoian T."/>
            <person name="Stajich J.E."/>
        </authorList>
    </citation>
    <scope>NUCLEOTIDE SEQUENCE</scope>
    <source>
        <strain evidence="1">JES_115</strain>
    </source>
</reference>
<accession>A0ACC2ZGP0</accession>
<keyword evidence="2" id="KW-1185">Reference proteome</keyword>
<proteinExistence type="predicted"/>
<evidence type="ECO:0000313" key="1">
    <source>
        <dbReference type="EMBL" id="KAJ9646582.1"/>
    </source>
</evidence>
<organism evidence="1 2">
    <name type="scientific">Coniosporium tulheliwenetii</name>
    <dbReference type="NCBI Taxonomy" id="3383036"/>
    <lineage>
        <taxon>Eukaryota</taxon>
        <taxon>Fungi</taxon>
        <taxon>Dikarya</taxon>
        <taxon>Ascomycota</taxon>
        <taxon>Pezizomycotina</taxon>
        <taxon>Dothideomycetes</taxon>
        <taxon>Dothideomycetes incertae sedis</taxon>
        <taxon>Coniosporium</taxon>
    </lineage>
</organism>
<dbReference type="Proteomes" id="UP001172680">
    <property type="component" value="Unassembled WGS sequence"/>
</dbReference>
<dbReference type="EMBL" id="JAPDRP010000006">
    <property type="protein sequence ID" value="KAJ9646582.1"/>
    <property type="molecule type" value="Genomic_DNA"/>
</dbReference>
<comment type="caution">
    <text evidence="1">The sequence shown here is derived from an EMBL/GenBank/DDBJ whole genome shotgun (WGS) entry which is preliminary data.</text>
</comment>